<dbReference type="EMBL" id="BARS01014697">
    <property type="protein sequence ID" value="GAF96065.1"/>
    <property type="molecule type" value="Genomic_DNA"/>
</dbReference>
<feature type="non-terminal residue" evidence="1">
    <location>
        <position position="34"/>
    </location>
</feature>
<feature type="non-terminal residue" evidence="1">
    <location>
        <position position="1"/>
    </location>
</feature>
<reference evidence="1" key="1">
    <citation type="journal article" date="2014" name="Front. Microbiol.">
        <title>High frequency of phylogenetically diverse reductive dehalogenase-homologous genes in deep subseafloor sedimentary metagenomes.</title>
        <authorList>
            <person name="Kawai M."/>
            <person name="Futagami T."/>
            <person name="Toyoda A."/>
            <person name="Takaki Y."/>
            <person name="Nishi S."/>
            <person name="Hori S."/>
            <person name="Arai W."/>
            <person name="Tsubouchi T."/>
            <person name="Morono Y."/>
            <person name="Uchiyama I."/>
            <person name="Ito T."/>
            <person name="Fujiyama A."/>
            <person name="Inagaki F."/>
            <person name="Takami H."/>
        </authorList>
    </citation>
    <scope>NUCLEOTIDE SEQUENCE</scope>
    <source>
        <strain evidence="1">Expedition CK06-06</strain>
    </source>
</reference>
<comment type="caution">
    <text evidence="1">The sequence shown here is derived from an EMBL/GenBank/DDBJ whole genome shotgun (WGS) entry which is preliminary data.</text>
</comment>
<accession>X0V604</accession>
<dbReference type="AlphaFoldDB" id="X0V604"/>
<protein>
    <submittedName>
        <fullName evidence="1">Uncharacterized protein</fullName>
    </submittedName>
</protein>
<sequence>ADPNDLIALSPGVSWWYNWSPSPNASIGEKYPKK</sequence>
<evidence type="ECO:0000313" key="1">
    <source>
        <dbReference type="EMBL" id="GAF96065.1"/>
    </source>
</evidence>
<organism evidence="1">
    <name type="scientific">marine sediment metagenome</name>
    <dbReference type="NCBI Taxonomy" id="412755"/>
    <lineage>
        <taxon>unclassified sequences</taxon>
        <taxon>metagenomes</taxon>
        <taxon>ecological metagenomes</taxon>
    </lineage>
</organism>
<gene>
    <name evidence="1" type="ORF">S01H1_24549</name>
</gene>
<proteinExistence type="predicted"/>
<name>X0V604_9ZZZZ</name>